<accession>A0A3B1CPA4</accession>
<dbReference type="AlphaFoldDB" id="A0A3B1CPA4"/>
<evidence type="ECO:0000313" key="1">
    <source>
        <dbReference type="EMBL" id="VAX26513.1"/>
    </source>
</evidence>
<organism evidence="1">
    <name type="scientific">hydrothermal vent metagenome</name>
    <dbReference type="NCBI Taxonomy" id="652676"/>
    <lineage>
        <taxon>unclassified sequences</taxon>
        <taxon>metagenomes</taxon>
        <taxon>ecological metagenomes</taxon>
    </lineage>
</organism>
<protein>
    <submittedName>
        <fullName evidence="1">Uncharacterized protein</fullName>
    </submittedName>
</protein>
<gene>
    <name evidence="1" type="ORF">MNBD_IGNAVI01-1502</name>
</gene>
<reference evidence="1" key="1">
    <citation type="submission" date="2018-06" db="EMBL/GenBank/DDBJ databases">
        <authorList>
            <person name="Zhirakovskaya E."/>
        </authorList>
    </citation>
    <scope>NUCLEOTIDE SEQUENCE</scope>
</reference>
<dbReference type="EMBL" id="UOGD01000343">
    <property type="protein sequence ID" value="VAX26513.1"/>
    <property type="molecule type" value="Genomic_DNA"/>
</dbReference>
<name>A0A3B1CPA4_9ZZZZ</name>
<sequence>MKQKLMILTLTILSIIGFTTLSYSATVTISQPTDNQTITISSGTSISILFKWEYVIDPGTTTWSFSTYTNGNWSDYSTDLNKTIDNVGVGTYTWKVKMQYYKDGSYNYVEDQVSFSVALGNYSISASNVFSSGQIKVGVNTTATTRTAPYSFTANTNDVVYLEAIENQSSGGYSYIWNDTEAPSNKSEWRKKDIEIGR</sequence>
<proteinExistence type="predicted"/>